<organism evidence="2 3">
    <name type="scientific">Cupriavidus necator</name>
    <name type="common">Alcaligenes eutrophus</name>
    <name type="synonym">Ralstonia eutropha</name>
    <dbReference type="NCBI Taxonomy" id="106590"/>
    <lineage>
        <taxon>Bacteria</taxon>
        <taxon>Pseudomonadati</taxon>
        <taxon>Pseudomonadota</taxon>
        <taxon>Betaproteobacteria</taxon>
        <taxon>Burkholderiales</taxon>
        <taxon>Burkholderiaceae</taxon>
        <taxon>Cupriavidus</taxon>
    </lineage>
</organism>
<evidence type="ECO:0000259" key="1">
    <source>
        <dbReference type="Pfam" id="PF14588"/>
    </source>
</evidence>
<dbReference type="Gene3D" id="3.30.1330.40">
    <property type="entry name" value="RutC-like"/>
    <property type="match status" value="1"/>
</dbReference>
<dbReference type="InterPro" id="IPR035959">
    <property type="entry name" value="RutC-like_sf"/>
</dbReference>
<feature type="domain" description="Endoribonuclease L-PSP/chorismate mutase-like" evidence="1">
    <location>
        <begin position="7"/>
        <end position="128"/>
    </location>
</feature>
<sequence>MTDSSPEARLAAAGFTLPEVSSPRGSYAPYCAIQVGTSQWVSISGQVCRRNGVAMAGQCRSEDDLELARHAAEVSVLNALAILRLACDGELSRVIQIVRLRGFIRAAPDFTRHAAVLDAASAVMCAAFPGQPLPARSALGVASLPDRAWTEIEVDAIVMTA</sequence>
<dbReference type="AlphaFoldDB" id="A0A367PPH7"/>
<evidence type="ECO:0000313" key="2">
    <source>
        <dbReference type="EMBL" id="RCJ09802.1"/>
    </source>
</evidence>
<dbReference type="SUPFAM" id="SSF55298">
    <property type="entry name" value="YjgF-like"/>
    <property type="match status" value="1"/>
</dbReference>
<gene>
    <name evidence="2" type="ORF">DDK22_04080</name>
</gene>
<dbReference type="Proteomes" id="UP000253501">
    <property type="component" value="Unassembled WGS sequence"/>
</dbReference>
<protein>
    <submittedName>
        <fullName evidence="2">RidA family protein</fullName>
    </submittedName>
</protein>
<evidence type="ECO:0000313" key="3">
    <source>
        <dbReference type="Proteomes" id="UP000253501"/>
    </source>
</evidence>
<dbReference type="Pfam" id="PF14588">
    <property type="entry name" value="YjgF_endoribonc"/>
    <property type="match status" value="1"/>
</dbReference>
<accession>A0A367PPH7</accession>
<dbReference type="CDD" id="cd02199">
    <property type="entry name" value="YjgF_YER057c_UK114_like_1"/>
    <property type="match status" value="1"/>
</dbReference>
<dbReference type="PANTHER" id="PTHR43760">
    <property type="entry name" value="ENDORIBONUCLEASE-RELATED"/>
    <property type="match status" value="1"/>
</dbReference>
<reference evidence="2 3" key="1">
    <citation type="submission" date="2018-04" db="EMBL/GenBank/DDBJ databases">
        <title>Cupriavidus necator CR12 genome sequencing and assembly.</title>
        <authorList>
            <person name="Ben Fekih I."/>
            <person name="Mazhar H.S."/>
            <person name="Bello S.K."/>
            <person name="Rensing C."/>
        </authorList>
    </citation>
    <scope>NUCLEOTIDE SEQUENCE [LARGE SCALE GENOMIC DNA]</scope>
    <source>
        <strain evidence="2 3">CR12</strain>
    </source>
</reference>
<dbReference type="RefSeq" id="WP_114130827.1">
    <property type="nucleotide sequence ID" value="NZ_CP068435.1"/>
</dbReference>
<comment type="caution">
    <text evidence="2">The sequence shown here is derived from an EMBL/GenBank/DDBJ whole genome shotgun (WGS) entry which is preliminary data.</text>
</comment>
<dbReference type="EMBL" id="QDHA01000008">
    <property type="protein sequence ID" value="RCJ09802.1"/>
    <property type="molecule type" value="Genomic_DNA"/>
</dbReference>
<dbReference type="InterPro" id="IPR013813">
    <property type="entry name" value="Endoribo_LPSP/chorism_mut-like"/>
</dbReference>
<dbReference type="PANTHER" id="PTHR43760:SF1">
    <property type="entry name" value="ENDORIBONUCLEASE L-PSP_CHORISMATE MUTASE-LIKE DOMAIN-CONTAINING PROTEIN"/>
    <property type="match status" value="1"/>
</dbReference>
<proteinExistence type="predicted"/>
<name>A0A367PPH7_CUPNE</name>